<gene>
    <name evidence="1" type="ORF">F6X51_17400</name>
</gene>
<dbReference type="GO" id="GO:0003677">
    <property type="term" value="F:DNA binding"/>
    <property type="evidence" value="ECO:0007669"/>
    <property type="project" value="InterPro"/>
</dbReference>
<dbReference type="AlphaFoldDB" id="A0A6N6MU07"/>
<name>A0A6N6MU07_9HYPH</name>
<protein>
    <submittedName>
        <fullName evidence="1">Transcriptional regulator</fullName>
    </submittedName>
</protein>
<dbReference type="Gene3D" id="1.10.260.40">
    <property type="entry name" value="lambda repressor-like DNA-binding domains"/>
    <property type="match status" value="1"/>
</dbReference>
<sequence length="78" mass="8228">MITGAQIAAARELFEWPLSEFANKAKLRPSVVMRAEASPGEPVPTTAQMDALLQTLKAAGIEFTAGEPGVKLARKSGC</sequence>
<comment type="caution">
    <text evidence="1">The sequence shown here is derived from an EMBL/GenBank/DDBJ whole genome shotgun (WGS) entry which is preliminary data.</text>
</comment>
<reference evidence="1 2" key="1">
    <citation type="submission" date="2019-09" db="EMBL/GenBank/DDBJ databases">
        <title>YIM 132548 draft genome.</title>
        <authorList>
            <person name="Jiang L."/>
        </authorList>
    </citation>
    <scope>NUCLEOTIDE SEQUENCE [LARGE SCALE GENOMIC DNA]</scope>
    <source>
        <strain evidence="1 2">YIM 132548</strain>
    </source>
</reference>
<dbReference type="Proteomes" id="UP000441523">
    <property type="component" value="Unassembled WGS sequence"/>
</dbReference>
<dbReference type="RefSeq" id="WP_150964942.1">
    <property type="nucleotide sequence ID" value="NZ_VZZJ01000015.1"/>
</dbReference>
<evidence type="ECO:0000313" key="1">
    <source>
        <dbReference type="EMBL" id="KAB1072197.1"/>
    </source>
</evidence>
<dbReference type="InterPro" id="IPR010982">
    <property type="entry name" value="Lambda_DNA-bd_dom_sf"/>
</dbReference>
<proteinExistence type="predicted"/>
<evidence type="ECO:0000313" key="2">
    <source>
        <dbReference type="Proteomes" id="UP000441523"/>
    </source>
</evidence>
<accession>A0A6N6MU07</accession>
<keyword evidence="2" id="KW-1185">Reference proteome</keyword>
<organism evidence="1 2">
    <name type="scientific">Methylobacterium planeticum</name>
    <dbReference type="NCBI Taxonomy" id="2615211"/>
    <lineage>
        <taxon>Bacteria</taxon>
        <taxon>Pseudomonadati</taxon>
        <taxon>Pseudomonadota</taxon>
        <taxon>Alphaproteobacteria</taxon>
        <taxon>Hyphomicrobiales</taxon>
        <taxon>Methylobacteriaceae</taxon>
        <taxon>Methylobacterium</taxon>
    </lineage>
</organism>
<dbReference type="EMBL" id="VZZJ01000015">
    <property type="protein sequence ID" value="KAB1072197.1"/>
    <property type="molecule type" value="Genomic_DNA"/>
</dbReference>